<accession>A0A1W2EDJ3</accession>
<keyword evidence="4" id="KW-0670">Pyruvate</keyword>
<dbReference type="Proteomes" id="UP000192674">
    <property type="component" value="Unassembled WGS sequence"/>
</dbReference>
<dbReference type="GO" id="GO:0046487">
    <property type="term" value="P:glyoxylate metabolic process"/>
    <property type="evidence" value="ECO:0007669"/>
    <property type="project" value="TreeGrafter"/>
</dbReference>
<dbReference type="InterPro" id="IPR013022">
    <property type="entry name" value="Xyl_isomerase-like_TIM-brl"/>
</dbReference>
<dbReference type="InterPro" id="IPR026040">
    <property type="entry name" value="HyI-like"/>
</dbReference>
<dbReference type="AlphaFoldDB" id="A0A1W2EDJ3"/>
<dbReference type="SUPFAM" id="SSF51658">
    <property type="entry name" value="Xylose isomerase-like"/>
    <property type="match status" value="1"/>
</dbReference>
<evidence type="ECO:0000259" key="3">
    <source>
        <dbReference type="Pfam" id="PF01261"/>
    </source>
</evidence>
<organism evidence="4 5">
    <name type="scientific">Kibdelosporangium aridum</name>
    <dbReference type="NCBI Taxonomy" id="2030"/>
    <lineage>
        <taxon>Bacteria</taxon>
        <taxon>Bacillati</taxon>
        <taxon>Actinomycetota</taxon>
        <taxon>Actinomycetes</taxon>
        <taxon>Pseudonocardiales</taxon>
        <taxon>Pseudonocardiaceae</taxon>
        <taxon>Kibdelosporangium</taxon>
    </lineage>
</organism>
<evidence type="ECO:0000256" key="2">
    <source>
        <dbReference type="PIRSR" id="PIRSR006241-50"/>
    </source>
</evidence>
<dbReference type="GO" id="GO:0008903">
    <property type="term" value="F:hydroxypyruvate isomerase activity"/>
    <property type="evidence" value="ECO:0007669"/>
    <property type="project" value="TreeGrafter"/>
</dbReference>
<dbReference type="OrthoDB" id="9786584at2"/>
<proteinExistence type="predicted"/>
<dbReference type="InterPro" id="IPR036237">
    <property type="entry name" value="Xyl_isomerase-like_sf"/>
</dbReference>
<gene>
    <name evidence="4" type="ORF">SAMN05661093_04202</name>
</gene>
<dbReference type="InterPro" id="IPR050417">
    <property type="entry name" value="Sugar_Epim/Isomerase"/>
</dbReference>
<dbReference type="PANTHER" id="PTHR43489">
    <property type="entry name" value="ISOMERASE"/>
    <property type="match status" value="1"/>
</dbReference>
<evidence type="ECO:0000313" key="4">
    <source>
        <dbReference type="EMBL" id="SMD07386.1"/>
    </source>
</evidence>
<dbReference type="PANTHER" id="PTHR43489:SF6">
    <property type="entry name" value="HYDROXYPYRUVATE ISOMERASE-RELATED"/>
    <property type="match status" value="1"/>
</dbReference>
<feature type="active site" description="Proton donor/acceptor" evidence="2">
    <location>
        <position position="125"/>
    </location>
</feature>
<protein>
    <submittedName>
        <fullName evidence="4">Hydroxypyruvate isomerase</fullName>
    </submittedName>
</protein>
<evidence type="ECO:0000256" key="1">
    <source>
        <dbReference type="ARBA" id="ARBA00023235"/>
    </source>
</evidence>
<reference evidence="4 5" key="1">
    <citation type="submission" date="2017-04" db="EMBL/GenBank/DDBJ databases">
        <authorList>
            <person name="Afonso C.L."/>
            <person name="Miller P.J."/>
            <person name="Scott M.A."/>
            <person name="Spackman E."/>
            <person name="Goraichik I."/>
            <person name="Dimitrov K.M."/>
            <person name="Suarez D.L."/>
            <person name="Swayne D.E."/>
        </authorList>
    </citation>
    <scope>NUCLEOTIDE SEQUENCE [LARGE SCALE GENOMIC DNA]</scope>
    <source>
        <strain evidence="4 5">DSM 43828</strain>
    </source>
</reference>
<dbReference type="PIRSF" id="PIRSF006241">
    <property type="entry name" value="HyI"/>
    <property type="match status" value="1"/>
</dbReference>
<feature type="active site" description="Proton donor/acceptor" evidence="2">
    <location>
        <position position="221"/>
    </location>
</feature>
<name>A0A1W2EDJ3_KIBAR</name>
<feature type="domain" description="Xylose isomerase-like TIM barrel" evidence="3">
    <location>
        <begin position="20"/>
        <end position="237"/>
    </location>
</feature>
<keyword evidence="1 4" id="KW-0413">Isomerase</keyword>
<keyword evidence="5" id="KW-1185">Reference proteome</keyword>
<dbReference type="RefSeq" id="WP_084428539.1">
    <property type="nucleotide sequence ID" value="NZ_FWXV01000003.1"/>
</dbReference>
<dbReference type="Pfam" id="PF01261">
    <property type="entry name" value="AP_endonuc_2"/>
    <property type="match status" value="1"/>
</dbReference>
<dbReference type="EMBL" id="FWXV01000003">
    <property type="protein sequence ID" value="SMD07386.1"/>
    <property type="molecule type" value="Genomic_DNA"/>
</dbReference>
<evidence type="ECO:0000313" key="5">
    <source>
        <dbReference type="Proteomes" id="UP000192674"/>
    </source>
</evidence>
<sequence>MRFDANLSWLFPELPFEQRFDAAAAAGFAGVEYASPYPYKPAQVRKWLSDAGLRQVLINTPRTCLDPDFRAAVSQGLDYAVALGSSFLHLVGGIRSSESSFVDYVANVALAAELARNTGVRLVLEVQNQRDKPGFVLDSHAQAAAVVEAVGAEHVGLMFDVYHAQIVEDDLVAALREFLPMTFHVQIADPPDRHEPGTGEVPWHSVFDVLRADYQGWIGCEYRPVADTVAGLRWVKELAACESL</sequence>
<dbReference type="Gene3D" id="3.20.20.150">
    <property type="entry name" value="Divalent-metal-dependent TIM barrel enzymes"/>
    <property type="match status" value="1"/>
</dbReference>